<keyword evidence="18" id="KW-1185">Reference proteome</keyword>
<evidence type="ECO:0000256" key="13">
    <source>
        <dbReference type="PROSITE-ProRule" id="PRU00409"/>
    </source>
</evidence>
<dbReference type="Pfam" id="PF02786">
    <property type="entry name" value="CPSase_L_D2"/>
    <property type="match status" value="1"/>
</dbReference>
<dbReference type="CDD" id="cd06850">
    <property type="entry name" value="biotinyl_domain"/>
    <property type="match status" value="1"/>
</dbReference>
<comment type="function">
    <text evidence="2">This protein is a component of the acetyl coenzyme A carboxylase complex; first, biotin carboxylase catalyzes the carboxylation of the carrier protein and then the transcarboxylase transfers the carboxyl group to form malonyl-CoA.</text>
</comment>
<dbReference type="InterPro" id="IPR001882">
    <property type="entry name" value="Biotin_BS"/>
</dbReference>
<dbReference type="Pfam" id="PF02785">
    <property type="entry name" value="Biotin_carb_C"/>
    <property type="match status" value="1"/>
</dbReference>
<evidence type="ECO:0000256" key="7">
    <source>
        <dbReference type="ARBA" id="ARBA00022741"/>
    </source>
</evidence>
<dbReference type="PANTHER" id="PTHR18866:SF33">
    <property type="entry name" value="METHYLCROTONOYL-COA CARBOXYLASE SUBUNIT ALPHA, MITOCHONDRIAL-RELATED"/>
    <property type="match status" value="1"/>
</dbReference>
<dbReference type="InterPro" id="IPR000089">
    <property type="entry name" value="Biotin_lipoyl"/>
</dbReference>
<evidence type="ECO:0000259" key="14">
    <source>
        <dbReference type="PROSITE" id="PS50968"/>
    </source>
</evidence>
<dbReference type="PANTHER" id="PTHR18866">
    <property type="entry name" value="CARBOXYLASE:PYRUVATE/ACETYL-COA/PROPIONYL-COA CARBOXYLASE"/>
    <property type="match status" value="1"/>
</dbReference>
<comment type="cofactor">
    <cofactor evidence="1">
        <name>biotin</name>
        <dbReference type="ChEBI" id="CHEBI:57586"/>
    </cofactor>
</comment>
<dbReference type="InterPro" id="IPR011053">
    <property type="entry name" value="Single_hybrid_motif"/>
</dbReference>
<evidence type="ECO:0000256" key="8">
    <source>
        <dbReference type="ARBA" id="ARBA00022840"/>
    </source>
</evidence>
<feature type="domain" description="ATP-grasp" evidence="15">
    <location>
        <begin position="124"/>
        <end position="321"/>
    </location>
</feature>
<evidence type="ECO:0000313" key="17">
    <source>
        <dbReference type="EMBL" id="SFM70699.1"/>
    </source>
</evidence>
<evidence type="ECO:0000256" key="4">
    <source>
        <dbReference type="ARBA" id="ARBA00011750"/>
    </source>
</evidence>
<evidence type="ECO:0000256" key="3">
    <source>
        <dbReference type="ARBA" id="ARBA00004956"/>
    </source>
</evidence>
<gene>
    <name evidence="17" type="ORF">SAMN04487963_3447</name>
</gene>
<dbReference type="SUPFAM" id="SSF51246">
    <property type="entry name" value="Rudiment single hybrid motif"/>
    <property type="match status" value="1"/>
</dbReference>
<dbReference type="InterPro" id="IPR005481">
    <property type="entry name" value="BC-like_N"/>
</dbReference>
<dbReference type="PROSITE" id="PS00866">
    <property type="entry name" value="CPSASE_1"/>
    <property type="match status" value="1"/>
</dbReference>
<dbReference type="PROSITE" id="PS00188">
    <property type="entry name" value="BIOTIN"/>
    <property type="match status" value="1"/>
</dbReference>
<comment type="pathway">
    <text evidence="3">Lipid metabolism; malonyl-CoA biosynthesis; malonyl-CoA from acetyl-CoA: step 1/1.</text>
</comment>
<dbReference type="PROSITE" id="PS50975">
    <property type="entry name" value="ATP_GRASP"/>
    <property type="match status" value="1"/>
</dbReference>
<keyword evidence="8 13" id="KW-0067">ATP-binding</keyword>
<dbReference type="GO" id="GO:0004075">
    <property type="term" value="F:biotin carboxylase activity"/>
    <property type="evidence" value="ECO:0007669"/>
    <property type="project" value="UniProtKB-EC"/>
</dbReference>
<dbReference type="FunFam" id="3.30.1490.20:FF:000003">
    <property type="entry name" value="acetyl-CoA carboxylase isoform X1"/>
    <property type="match status" value="1"/>
</dbReference>
<evidence type="ECO:0000259" key="15">
    <source>
        <dbReference type="PROSITE" id="PS50975"/>
    </source>
</evidence>
<organism evidence="17 18">
    <name type="scientific">Marinobacter zhejiangensis</name>
    <dbReference type="NCBI Taxonomy" id="488535"/>
    <lineage>
        <taxon>Bacteria</taxon>
        <taxon>Pseudomonadati</taxon>
        <taxon>Pseudomonadota</taxon>
        <taxon>Gammaproteobacteria</taxon>
        <taxon>Pseudomonadales</taxon>
        <taxon>Marinobacteraceae</taxon>
        <taxon>Marinobacter</taxon>
    </lineage>
</organism>
<feature type="domain" description="Lipoyl-binding" evidence="14">
    <location>
        <begin position="585"/>
        <end position="663"/>
    </location>
</feature>
<feature type="domain" description="Biotin carboxylation" evidence="16">
    <location>
        <begin position="5"/>
        <end position="451"/>
    </location>
</feature>
<accession>A0A1I4T218</accession>
<keyword evidence="9" id="KW-0809">Transit peptide</keyword>
<dbReference type="PROSITE" id="PS50968">
    <property type="entry name" value="BIOTINYL_LIPOYL"/>
    <property type="match status" value="1"/>
</dbReference>
<dbReference type="AlphaFoldDB" id="A0A1I4T218"/>
<dbReference type="Gene3D" id="3.30.700.40">
    <property type="match status" value="1"/>
</dbReference>
<dbReference type="GO" id="GO:0046872">
    <property type="term" value="F:metal ion binding"/>
    <property type="evidence" value="ECO:0007669"/>
    <property type="project" value="InterPro"/>
</dbReference>
<reference evidence="18" key="1">
    <citation type="submission" date="2016-10" db="EMBL/GenBank/DDBJ databases">
        <authorList>
            <person name="Varghese N."/>
            <person name="Submissions S."/>
        </authorList>
    </citation>
    <scope>NUCLEOTIDE SEQUENCE [LARGE SCALE GENOMIC DNA]</scope>
    <source>
        <strain evidence="18">CGMCC 1.7061</strain>
    </source>
</reference>
<dbReference type="OrthoDB" id="9763189at2"/>
<evidence type="ECO:0000256" key="1">
    <source>
        <dbReference type="ARBA" id="ARBA00001953"/>
    </source>
</evidence>
<dbReference type="PROSITE" id="PS00867">
    <property type="entry name" value="CPSASE_2"/>
    <property type="match status" value="1"/>
</dbReference>
<dbReference type="SMART" id="SM00878">
    <property type="entry name" value="Biotin_carb_C"/>
    <property type="match status" value="1"/>
</dbReference>
<dbReference type="InterPro" id="IPR050856">
    <property type="entry name" value="Biotin_carboxylase_complex"/>
</dbReference>
<dbReference type="Proteomes" id="UP000198519">
    <property type="component" value="Unassembled WGS sequence"/>
</dbReference>
<dbReference type="SUPFAM" id="SSF56059">
    <property type="entry name" value="Glutathione synthetase ATP-binding domain-like"/>
    <property type="match status" value="1"/>
</dbReference>
<dbReference type="Pfam" id="PF00289">
    <property type="entry name" value="Biotin_carb_N"/>
    <property type="match status" value="1"/>
</dbReference>
<evidence type="ECO:0000256" key="9">
    <source>
        <dbReference type="ARBA" id="ARBA00022946"/>
    </source>
</evidence>
<name>A0A1I4T218_9GAMM</name>
<dbReference type="Pfam" id="PF21139">
    <property type="entry name" value="BT_MCC_alpha"/>
    <property type="match status" value="1"/>
</dbReference>
<evidence type="ECO:0000256" key="12">
    <source>
        <dbReference type="ARBA" id="ARBA00048600"/>
    </source>
</evidence>
<evidence type="ECO:0000256" key="2">
    <source>
        <dbReference type="ARBA" id="ARBA00003761"/>
    </source>
</evidence>
<dbReference type="RefSeq" id="WP_092026020.1">
    <property type="nucleotide sequence ID" value="NZ_FOUE01000006.1"/>
</dbReference>
<evidence type="ECO:0000256" key="6">
    <source>
        <dbReference type="ARBA" id="ARBA00022598"/>
    </source>
</evidence>
<keyword evidence="7 13" id="KW-0547">Nucleotide-binding</keyword>
<dbReference type="InterPro" id="IPR016185">
    <property type="entry name" value="PreATP-grasp_dom_sf"/>
</dbReference>
<evidence type="ECO:0000313" key="18">
    <source>
        <dbReference type="Proteomes" id="UP000198519"/>
    </source>
</evidence>
<proteinExistence type="predicted"/>
<comment type="catalytic activity">
    <reaction evidence="12">
        <text>N(6)-biotinyl-L-lysyl-[protein] + hydrogencarbonate + ATP = N(6)-carboxybiotinyl-L-lysyl-[protein] + ADP + phosphate + H(+)</text>
        <dbReference type="Rhea" id="RHEA:13501"/>
        <dbReference type="Rhea" id="RHEA-COMP:10505"/>
        <dbReference type="Rhea" id="RHEA-COMP:10506"/>
        <dbReference type="ChEBI" id="CHEBI:15378"/>
        <dbReference type="ChEBI" id="CHEBI:17544"/>
        <dbReference type="ChEBI" id="CHEBI:30616"/>
        <dbReference type="ChEBI" id="CHEBI:43474"/>
        <dbReference type="ChEBI" id="CHEBI:83144"/>
        <dbReference type="ChEBI" id="CHEBI:83145"/>
        <dbReference type="ChEBI" id="CHEBI:456216"/>
        <dbReference type="EC" id="6.3.4.14"/>
    </reaction>
</comment>
<dbReference type="FunFam" id="3.30.470.20:FF:000028">
    <property type="entry name" value="Methylcrotonoyl-CoA carboxylase subunit alpha, mitochondrial"/>
    <property type="match status" value="1"/>
</dbReference>
<evidence type="ECO:0000259" key="16">
    <source>
        <dbReference type="PROSITE" id="PS50979"/>
    </source>
</evidence>
<dbReference type="Pfam" id="PF00364">
    <property type="entry name" value="Biotin_lipoyl"/>
    <property type="match status" value="1"/>
</dbReference>
<protein>
    <recommendedName>
        <fullName evidence="5">Biotin carboxylase</fullName>
    </recommendedName>
    <alternativeName>
        <fullName evidence="11">Acetyl-coenzyme A carboxylase biotin carboxylase subunit A</fullName>
    </alternativeName>
</protein>
<evidence type="ECO:0000256" key="11">
    <source>
        <dbReference type="ARBA" id="ARBA00033786"/>
    </source>
</evidence>
<sequence>MTTNPIHTLLIANRGEIALRIMKTAQAMGIRCVAVHSEADAGAPFVDFADEAICIGPAAAADSYLKVEHILDAARQTGANAIHPGYGFLSENTELAERCEAEGIHFVGPPAGAIAAMGSKSAAKALMEEAGVPLVPGYHGDEQTIERFHQEAEKTGFPLLIKASAGGGGKGMRVVRSLAEVNDAVAAAQREAKSSFGDPHLLIERYLENPRHVEVQVMFDKHGNGRYLFDRDCSVQRRHQKIIEEAPAPNIPDAVRKEMGEAAVRCGEAIGYVGAGTVEFLYEPGAGFYFMEMNTRLQVEHPVTELITGLDLVEWQLKVAQGEPLPWAQDALHYSGHAMEARVYAEDPDNDFLPVTGTLFSLREPEGLPGVRVDSGVCQGQEITPWYDPMLAKVIVHGHTRDEARQRLVNALAHYRALGVTLNIDYVCRILEHPDFAEAKLTTHFIEQQGDTLSRPAFSHREQMALSWLAWHHATAAELPAAGGSPWNSRDSFRIGGPKGQRCELRIGSEDDTLHYWMESAGHGRVQLDSEDQSIALKWHRDPDSDGVIVRLNARTVKLGWAVHGERLGVFANAVHWEALVNHPEEQAGDAAGDGQIKAPMHGRITAVTCQVGDTVEAGTALVALEAMKMEHTLRAPVNGTIAAVHCNEGDNAGSGQVLIELHAESVAETSAEEDSE</sequence>
<evidence type="ECO:0000256" key="5">
    <source>
        <dbReference type="ARBA" id="ARBA00017242"/>
    </source>
</evidence>
<keyword evidence="10" id="KW-0092">Biotin</keyword>
<dbReference type="SUPFAM" id="SSF51230">
    <property type="entry name" value="Single hybrid motif"/>
    <property type="match status" value="1"/>
</dbReference>
<dbReference type="GO" id="GO:0005524">
    <property type="term" value="F:ATP binding"/>
    <property type="evidence" value="ECO:0007669"/>
    <property type="project" value="UniProtKB-UniRule"/>
</dbReference>
<dbReference type="EMBL" id="FOUE01000006">
    <property type="protein sequence ID" value="SFM70699.1"/>
    <property type="molecule type" value="Genomic_DNA"/>
</dbReference>
<dbReference type="STRING" id="488535.SAMN04487963_3447"/>
<dbReference type="InterPro" id="IPR005482">
    <property type="entry name" value="Biotin_COase_C"/>
</dbReference>
<dbReference type="InterPro" id="IPR048429">
    <property type="entry name" value="MCC_alpha_BT"/>
</dbReference>
<dbReference type="Gene3D" id="3.30.470.20">
    <property type="entry name" value="ATP-grasp fold, B domain"/>
    <property type="match status" value="1"/>
</dbReference>
<evidence type="ECO:0000256" key="10">
    <source>
        <dbReference type="ARBA" id="ARBA00023267"/>
    </source>
</evidence>
<comment type="subunit">
    <text evidence="4">Acetyl-CoA carboxylase is a heterohexamer of biotin carboxyl carrier protein, biotin carboxylase and the two subunits of carboxyl transferase in a 2:2 complex.</text>
</comment>
<dbReference type="FunFam" id="2.40.50.100:FF:000003">
    <property type="entry name" value="Acetyl-CoA carboxylase biotin carboxyl carrier protein"/>
    <property type="match status" value="1"/>
</dbReference>
<keyword evidence="6" id="KW-0436">Ligase</keyword>
<dbReference type="FunFam" id="3.40.50.20:FF:000010">
    <property type="entry name" value="Propionyl-CoA carboxylase subunit alpha"/>
    <property type="match status" value="1"/>
</dbReference>
<dbReference type="Gene3D" id="2.40.50.100">
    <property type="match status" value="1"/>
</dbReference>
<dbReference type="InterPro" id="IPR011761">
    <property type="entry name" value="ATP-grasp"/>
</dbReference>
<dbReference type="InterPro" id="IPR011764">
    <property type="entry name" value="Biotin_carboxylation_dom"/>
</dbReference>
<dbReference type="InterPro" id="IPR005479">
    <property type="entry name" value="CPAse_ATP-bd"/>
</dbReference>
<dbReference type="InterPro" id="IPR011054">
    <property type="entry name" value="Rudment_hybrid_motif"/>
</dbReference>
<dbReference type="PROSITE" id="PS50979">
    <property type="entry name" value="BC"/>
    <property type="match status" value="1"/>
</dbReference>
<dbReference type="SUPFAM" id="SSF52440">
    <property type="entry name" value="PreATP-grasp domain"/>
    <property type="match status" value="1"/>
</dbReference>